<accession>A0AA35LMB2</accession>
<gene>
    <name evidence="2" type="ORF">PODLI_1B020941</name>
</gene>
<evidence type="ECO:0000256" key="1">
    <source>
        <dbReference type="SAM" id="MobiDB-lite"/>
    </source>
</evidence>
<name>A0AA35LMB2_9SAUR</name>
<reference evidence="2" key="1">
    <citation type="submission" date="2022-12" db="EMBL/GenBank/DDBJ databases">
        <authorList>
            <person name="Alioto T."/>
            <person name="Alioto T."/>
            <person name="Gomez Garrido J."/>
        </authorList>
    </citation>
    <scope>NUCLEOTIDE SEQUENCE</scope>
</reference>
<proteinExistence type="predicted"/>
<feature type="region of interest" description="Disordered" evidence="1">
    <location>
        <begin position="1"/>
        <end position="20"/>
    </location>
</feature>
<dbReference type="EMBL" id="OX395144">
    <property type="protein sequence ID" value="CAI5798844.1"/>
    <property type="molecule type" value="Genomic_DNA"/>
</dbReference>
<dbReference type="Proteomes" id="UP001178461">
    <property type="component" value="Chromosome 18"/>
</dbReference>
<sequence length="76" mass="8357">MAFGDAFAEHTASQQVSGPLPGSHGEWPVFLDLCSLTSSLSKNLPLSIEAAADCWMFTPNRRENRMSFNSPLVEEE</sequence>
<organism evidence="2 3">
    <name type="scientific">Podarcis lilfordi</name>
    <name type="common">Lilford's wall lizard</name>
    <dbReference type="NCBI Taxonomy" id="74358"/>
    <lineage>
        <taxon>Eukaryota</taxon>
        <taxon>Metazoa</taxon>
        <taxon>Chordata</taxon>
        <taxon>Craniata</taxon>
        <taxon>Vertebrata</taxon>
        <taxon>Euteleostomi</taxon>
        <taxon>Lepidosauria</taxon>
        <taxon>Squamata</taxon>
        <taxon>Bifurcata</taxon>
        <taxon>Unidentata</taxon>
        <taxon>Episquamata</taxon>
        <taxon>Laterata</taxon>
        <taxon>Lacertibaenia</taxon>
        <taxon>Lacertidae</taxon>
        <taxon>Podarcis</taxon>
    </lineage>
</organism>
<evidence type="ECO:0000313" key="3">
    <source>
        <dbReference type="Proteomes" id="UP001178461"/>
    </source>
</evidence>
<dbReference type="AlphaFoldDB" id="A0AA35LMB2"/>
<evidence type="ECO:0000313" key="2">
    <source>
        <dbReference type="EMBL" id="CAI5798844.1"/>
    </source>
</evidence>
<protein>
    <submittedName>
        <fullName evidence="2">Uncharacterized protein</fullName>
    </submittedName>
</protein>
<keyword evidence="3" id="KW-1185">Reference proteome</keyword>